<dbReference type="GO" id="GO:0003677">
    <property type="term" value="F:DNA binding"/>
    <property type="evidence" value="ECO:0007669"/>
    <property type="project" value="UniProtKB-KW"/>
</dbReference>
<dbReference type="PANTHER" id="PTHR30204">
    <property type="entry name" value="REDOX-CYCLING DRUG-SENSING TRANSCRIPTIONAL ACTIVATOR SOXR"/>
    <property type="match status" value="1"/>
</dbReference>
<evidence type="ECO:0000313" key="4">
    <source>
        <dbReference type="EMBL" id="OGE38952.1"/>
    </source>
</evidence>
<sequence length="929" mass="100504">MPKIKLPNTENISQKRGLISISKAAKFLLVSPDTLRNWEKQGKIEVLRTSGGSRRYNLSQLKALKSELSPVKALSLISVGKASKLLQVSKDTIRAWDNKGLIQSVRTKGGARRFSKREITKLQNSLGIDQLLENRVSTQGVLIAKNKKESFRLSRLSLGFSILILIIFFLITGAYYFNSIENNFINESKNILGEKTENLASQIYEIAGAVENLQKSVSNIQSEPEPEIENQYIYIPQTNLEISGVISKDIKPSQSDLLILGSPDSSFKEAYIKKIFGDVFAANNFKLGSIELLNGSEVPEISLGTAGDYYFKKSDASSGLYIKSASGWNSLSNISSLQSAYDTGSEFKTSDNRDIKITLSDSANGSDFSINISGENKFIINDDGSFSDLTPFVVDETGAVGIGTNSPLSRLHLVSDLNILDSDILRLDSQVSGVNNSVFRVDFEGDVFADGVISAAATAITSGNADIAEEYNVLDDSDQGDLVIISEYQNIKKANKPYQKELFGIISTAPGFKLSLKNSEGNLNPKPVALAGRVPVKVSTENGEIEPGDYLTSSSTPGVAMKATVPGQVVGKALESFTADCLTPGVESQKTPGVSPMLCQGKIMIFVNPTFADPAQVLANLVIDEEGSLVIPKLKTAQLIIDVRKMNLQDEMSENPDALDITASLELLKANYLSSEIENAKTVAQLNRLQSKIEDIEKANEKFPYTGKEISQSLKSSDPLDLEPPDELLATPSALPGTSSRGLLTDLKVTENLSSEKLLTTLDVVISGTLKSLGNVFLGTTTIAGDLSVDGTLSVSQNSINALQTLYLQSSPLAEFVDLFNGKVTIDSTGNLKAQSILVADFKVVSNKITGQGVIKKGNKSVNLESPLVEENSRILITPTTETDRVLAVTKKVKSSLFTVSAPGVVEEDLSFDWWMVNEEEGSNESNEK</sequence>
<gene>
    <name evidence="4" type="ORF">A3F00_01955</name>
</gene>
<dbReference type="PANTHER" id="PTHR30204:SF58">
    <property type="entry name" value="HTH-TYPE TRANSCRIPTIONAL REGULATOR YFMP"/>
    <property type="match status" value="1"/>
</dbReference>
<keyword evidence="2" id="KW-1133">Transmembrane helix</keyword>
<dbReference type="CDD" id="cd04761">
    <property type="entry name" value="HTH_MerR-SF"/>
    <property type="match status" value="1"/>
</dbReference>
<keyword evidence="2" id="KW-0812">Transmembrane</keyword>
<dbReference type="InterPro" id="IPR047057">
    <property type="entry name" value="MerR_fam"/>
</dbReference>
<comment type="caution">
    <text evidence="4">The sequence shown here is derived from an EMBL/GenBank/DDBJ whole genome shotgun (WGS) entry which is preliminary data.</text>
</comment>
<dbReference type="CDD" id="cd04762">
    <property type="entry name" value="HTH_MerR-trunc"/>
    <property type="match status" value="1"/>
</dbReference>
<dbReference type="PROSITE" id="PS00552">
    <property type="entry name" value="HTH_MERR_1"/>
    <property type="match status" value="1"/>
</dbReference>
<dbReference type="InterPro" id="IPR000551">
    <property type="entry name" value="MerR-type_HTH_dom"/>
</dbReference>
<dbReference type="EMBL" id="MFDE01000008">
    <property type="protein sequence ID" value="OGE38952.1"/>
    <property type="molecule type" value="Genomic_DNA"/>
</dbReference>
<evidence type="ECO:0000259" key="3">
    <source>
        <dbReference type="PROSITE" id="PS50937"/>
    </source>
</evidence>
<organism evidence="4 5">
    <name type="scientific">Candidatus Daviesbacteria bacterium RIFCSPHIGHO2_12_FULL_37_11</name>
    <dbReference type="NCBI Taxonomy" id="1797777"/>
    <lineage>
        <taxon>Bacteria</taxon>
        <taxon>Candidatus Daviesiibacteriota</taxon>
    </lineage>
</organism>
<evidence type="ECO:0000313" key="5">
    <source>
        <dbReference type="Proteomes" id="UP000176527"/>
    </source>
</evidence>
<evidence type="ECO:0000256" key="1">
    <source>
        <dbReference type="ARBA" id="ARBA00023125"/>
    </source>
</evidence>
<dbReference type="Gene3D" id="1.10.1660.10">
    <property type="match status" value="2"/>
</dbReference>
<keyword evidence="1" id="KW-0238">DNA-binding</keyword>
<reference evidence="4 5" key="1">
    <citation type="journal article" date="2016" name="Nat. Commun.">
        <title>Thousands of microbial genomes shed light on interconnected biogeochemical processes in an aquifer system.</title>
        <authorList>
            <person name="Anantharaman K."/>
            <person name="Brown C.T."/>
            <person name="Hug L.A."/>
            <person name="Sharon I."/>
            <person name="Castelle C.J."/>
            <person name="Probst A.J."/>
            <person name="Thomas B.C."/>
            <person name="Singh A."/>
            <person name="Wilkins M.J."/>
            <person name="Karaoz U."/>
            <person name="Brodie E.L."/>
            <person name="Williams K.H."/>
            <person name="Hubbard S.S."/>
            <person name="Banfield J.F."/>
        </authorList>
    </citation>
    <scope>NUCLEOTIDE SEQUENCE [LARGE SCALE GENOMIC DNA]</scope>
</reference>
<feature type="domain" description="HTH merR-type" evidence="3">
    <location>
        <begin position="76"/>
        <end position="123"/>
    </location>
</feature>
<name>A0A1F5KDD2_9BACT</name>
<feature type="domain" description="HTH merR-type" evidence="3">
    <location>
        <begin position="18"/>
        <end position="65"/>
    </location>
</feature>
<dbReference type="Proteomes" id="UP000176527">
    <property type="component" value="Unassembled WGS sequence"/>
</dbReference>
<keyword evidence="2" id="KW-0472">Membrane</keyword>
<dbReference type="GO" id="GO:0003700">
    <property type="term" value="F:DNA-binding transcription factor activity"/>
    <property type="evidence" value="ECO:0007669"/>
    <property type="project" value="InterPro"/>
</dbReference>
<proteinExistence type="predicted"/>
<dbReference type="SMART" id="SM00422">
    <property type="entry name" value="HTH_MERR"/>
    <property type="match status" value="2"/>
</dbReference>
<dbReference type="Pfam" id="PF00376">
    <property type="entry name" value="MerR"/>
    <property type="match status" value="2"/>
</dbReference>
<dbReference type="PROSITE" id="PS50937">
    <property type="entry name" value="HTH_MERR_2"/>
    <property type="match status" value="2"/>
</dbReference>
<feature type="transmembrane region" description="Helical" evidence="2">
    <location>
        <begin position="156"/>
        <end position="177"/>
    </location>
</feature>
<dbReference type="InterPro" id="IPR009061">
    <property type="entry name" value="DNA-bd_dom_put_sf"/>
</dbReference>
<evidence type="ECO:0000256" key="2">
    <source>
        <dbReference type="SAM" id="Phobius"/>
    </source>
</evidence>
<dbReference type="SUPFAM" id="SSF46955">
    <property type="entry name" value="Putative DNA-binding domain"/>
    <property type="match status" value="2"/>
</dbReference>
<accession>A0A1F5KDD2</accession>
<dbReference type="AlphaFoldDB" id="A0A1F5KDD2"/>
<protein>
    <recommendedName>
        <fullName evidence="3">HTH merR-type domain-containing protein</fullName>
    </recommendedName>
</protein>